<evidence type="ECO:0000256" key="3">
    <source>
        <dbReference type="ARBA" id="ARBA00060902"/>
    </source>
</evidence>
<accession>A0A6P7H7H9</accession>
<evidence type="ECO:0000256" key="4">
    <source>
        <dbReference type="SAM" id="SignalP"/>
    </source>
</evidence>
<dbReference type="AlphaFoldDB" id="A0A6P7H7H9"/>
<proteinExistence type="inferred from homology"/>
<dbReference type="RefSeq" id="XP_028151890.1">
    <property type="nucleotide sequence ID" value="XM_028296089.1"/>
</dbReference>
<evidence type="ECO:0000256" key="1">
    <source>
        <dbReference type="ARBA" id="ARBA00022729"/>
    </source>
</evidence>
<dbReference type="GO" id="GO:0007623">
    <property type="term" value="P:circadian rhythm"/>
    <property type="evidence" value="ECO:0007669"/>
    <property type="project" value="UniProtKB-ARBA"/>
</dbReference>
<dbReference type="InterPro" id="IPR038606">
    <property type="entry name" value="To_sf"/>
</dbReference>
<evidence type="ECO:0000256" key="2">
    <source>
        <dbReference type="ARBA" id="ARBA00023108"/>
    </source>
</evidence>
<reference evidence="5" key="1">
    <citation type="submission" date="2025-08" db="UniProtKB">
        <authorList>
            <consortium name="RefSeq"/>
        </authorList>
    </citation>
    <scope>IDENTIFICATION</scope>
    <source>
        <tissue evidence="5">Whole insect</tissue>
    </source>
</reference>
<dbReference type="InterPro" id="IPR010562">
    <property type="entry name" value="Haemolymph_juvenile_hormone-bd"/>
</dbReference>
<dbReference type="InParanoid" id="A0A6P7H7H9"/>
<dbReference type="FunFam" id="3.15.10.30:FF:000001">
    <property type="entry name" value="Takeout-like protein 1"/>
    <property type="match status" value="1"/>
</dbReference>
<feature type="signal peptide" evidence="4">
    <location>
        <begin position="1"/>
        <end position="15"/>
    </location>
</feature>
<keyword evidence="1 4" id="KW-0732">Signal</keyword>
<dbReference type="Pfam" id="PF06585">
    <property type="entry name" value="JHBP"/>
    <property type="match status" value="1"/>
</dbReference>
<dbReference type="PANTHER" id="PTHR11008:SF14">
    <property type="entry name" value="CIRCADIAN CLOCK-CONTROLLED PROTEIN-LIKE PROTEIN"/>
    <property type="match status" value="1"/>
</dbReference>
<comment type="similarity">
    <text evidence="3">Belongs to the TO family.</text>
</comment>
<gene>
    <name evidence="5" type="primary">LOC114345266</name>
</gene>
<dbReference type="SMART" id="SM00700">
    <property type="entry name" value="JHBP"/>
    <property type="match status" value="1"/>
</dbReference>
<evidence type="ECO:0000313" key="5">
    <source>
        <dbReference type="RefSeq" id="XP_028151890.1"/>
    </source>
</evidence>
<organism evidence="5">
    <name type="scientific">Diabrotica virgifera virgifera</name>
    <name type="common">western corn rootworm</name>
    <dbReference type="NCBI Taxonomy" id="50390"/>
    <lineage>
        <taxon>Eukaryota</taxon>
        <taxon>Metazoa</taxon>
        <taxon>Ecdysozoa</taxon>
        <taxon>Arthropoda</taxon>
        <taxon>Hexapoda</taxon>
        <taxon>Insecta</taxon>
        <taxon>Pterygota</taxon>
        <taxon>Neoptera</taxon>
        <taxon>Endopterygota</taxon>
        <taxon>Coleoptera</taxon>
        <taxon>Polyphaga</taxon>
        <taxon>Cucujiformia</taxon>
        <taxon>Chrysomeloidea</taxon>
        <taxon>Chrysomelidae</taxon>
        <taxon>Galerucinae</taxon>
        <taxon>Diabroticina</taxon>
        <taxon>Diabroticites</taxon>
        <taxon>Diabrotica</taxon>
    </lineage>
</organism>
<feature type="chain" id="PRO_5027574509" evidence="4">
    <location>
        <begin position="16"/>
        <end position="244"/>
    </location>
</feature>
<dbReference type="OrthoDB" id="7419171at2759"/>
<name>A0A6P7H7H9_DIAVI</name>
<protein>
    <submittedName>
        <fullName evidence="5">Protein takeout-like</fullName>
    </submittedName>
</protein>
<keyword evidence="2" id="KW-0090">Biological rhythms</keyword>
<dbReference type="GO" id="GO:0005615">
    <property type="term" value="C:extracellular space"/>
    <property type="evidence" value="ECO:0007669"/>
    <property type="project" value="TreeGrafter"/>
</dbReference>
<dbReference type="PANTHER" id="PTHR11008">
    <property type="entry name" value="PROTEIN TAKEOUT-LIKE PROTEIN"/>
    <property type="match status" value="1"/>
</dbReference>
<sequence length="244" mass="27534">MKYFVFLCLISYCVARKLPNYIEACKPKETDISECIKQRVEELREKLNDGIPEMRIPSINPLEIPFAQMDLGEKSKASMKDIKLYGLPAFIIKDLKIDLDKDYIEIKVDIPHILAEGEYTVKGKLLILTLDGSGPGQINITNLEVSLIGHGERQIRHGKTFFKIKATDVTTKIGKVNLNFHNLFKDNPELTENANKILNENQEVLVESFAPVVVEVVKGFILGATGGVFDRYELPELFPGIKIE</sequence>
<dbReference type="Gene3D" id="3.15.10.30">
    <property type="entry name" value="Haemolymph juvenile hormone binding protein"/>
    <property type="match status" value="1"/>
</dbReference>